<feature type="chain" id="PRO_5030968833" description="IPTL-CTERM protein sorting domain-containing protein" evidence="2">
    <location>
        <begin position="27"/>
        <end position="224"/>
    </location>
</feature>
<proteinExistence type="predicted"/>
<keyword evidence="2" id="KW-0732">Signal</keyword>
<organism evidence="3 4">
    <name type="scientific">Sphingomonas changnyeongensis</name>
    <dbReference type="NCBI Taxonomy" id="2698679"/>
    <lineage>
        <taxon>Bacteria</taxon>
        <taxon>Pseudomonadati</taxon>
        <taxon>Pseudomonadota</taxon>
        <taxon>Alphaproteobacteria</taxon>
        <taxon>Sphingomonadales</taxon>
        <taxon>Sphingomonadaceae</taxon>
        <taxon>Sphingomonas</taxon>
    </lineage>
</organism>
<dbReference type="Proteomes" id="UP000464468">
    <property type="component" value="Chromosome"/>
</dbReference>
<evidence type="ECO:0000256" key="2">
    <source>
        <dbReference type="SAM" id="SignalP"/>
    </source>
</evidence>
<evidence type="ECO:0008006" key="5">
    <source>
        <dbReference type="Google" id="ProtNLM"/>
    </source>
</evidence>
<feature type="transmembrane region" description="Helical" evidence="1">
    <location>
        <begin position="183"/>
        <end position="200"/>
    </location>
</feature>
<keyword evidence="1" id="KW-1133">Transmembrane helix</keyword>
<keyword evidence="1" id="KW-0472">Membrane</keyword>
<feature type="signal peptide" evidence="2">
    <location>
        <begin position="1"/>
        <end position="26"/>
    </location>
</feature>
<keyword evidence="1" id="KW-0812">Transmembrane</keyword>
<protein>
    <recommendedName>
        <fullName evidence="5">IPTL-CTERM protein sorting domain-containing protein</fullName>
    </recommendedName>
</protein>
<reference evidence="3 4" key="1">
    <citation type="submission" date="2020-01" db="EMBL/GenBank/DDBJ databases">
        <title>Sphingomonas sp. C33 whole genome sequece.</title>
        <authorList>
            <person name="Park C."/>
        </authorList>
    </citation>
    <scope>NUCLEOTIDE SEQUENCE [LARGE SCALE GENOMIC DNA]</scope>
    <source>
        <strain evidence="3 4">C33</strain>
    </source>
</reference>
<dbReference type="RefSeq" id="WP_160591512.1">
    <property type="nucleotide sequence ID" value="NZ_CP047895.1"/>
</dbReference>
<dbReference type="AlphaFoldDB" id="A0A7Z2NU33"/>
<gene>
    <name evidence="3" type="ORF">GVO57_02340</name>
</gene>
<evidence type="ECO:0000313" key="3">
    <source>
        <dbReference type="EMBL" id="QHL89873.1"/>
    </source>
</evidence>
<evidence type="ECO:0000256" key="1">
    <source>
        <dbReference type="SAM" id="Phobius"/>
    </source>
</evidence>
<sequence>MRIVTGIAAKGLGLAAAMLIGAAAQAATFITTVRGIVTEEFVTPLTRPGATSPIRVGDEIVATFRYTLPTGSSAGQTVAMFNGNQATFRLAGISWTSDADQLGALAPPRLTTGADPLSDYFSTMENAGGDLRIRRNSFTISHFGYDLYEGPGFRGTFDPATAITSEIEMGNLSVTNLAAVPELAMWAQLIAGFGAIGIAVRQRRSRRVKWQGLVARLSGRVREG</sequence>
<accession>A0A7Z2NU33</accession>
<name>A0A7Z2NU33_9SPHN</name>
<dbReference type="KEGG" id="schy:GVO57_02340"/>
<keyword evidence="4" id="KW-1185">Reference proteome</keyword>
<evidence type="ECO:0000313" key="4">
    <source>
        <dbReference type="Proteomes" id="UP000464468"/>
    </source>
</evidence>
<dbReference type="EMBL" id="CP047895">
    <property type="protein sequence ID" value="QHL89873.1"/>
    <property type="molecule type" value="Genomic_DNA"/>
</dbReference>